<reference evidence="2" key="1">
    <citation type="journal article" date="2020" name="Stud. Mycol.">
        <title>101 Dothideomycetes genomes: a test case for predicting lifestyles and emergence of pathogens.</title>
        <authorList>
            <person name="Haridas S."/>
            <person name="Albert R."/>
            <person name="Binder M."/>
            <person name="Bloem J."/>
            <person name="Labutti K."/>
            <person name="Salamov A."/>
            <person name="Andreopoulos B."/>
            <person name="Baker S."/>
            <person name="Barry K."/>
            <person name="Bills G."/>
            <person name="Bluhm B."/>
            <person name="Cannon C."/>
            <person name="Castanera R."/>
            <person name="Culley D."/>
            <person name="Daum C."/>
            <person name="Ezra D."/>
            <person name="Gonzalez J."/>
            <person name="Henrissat B."/>
            <person name="Kuo A."/>
            <person name="Liang C."/>
            <person name="Lipzen A."/>
            <person name="Lutzoni F."/>
            <person name="Magnuson J."/>
            <person name="Mondo S."/>
            <person name="Nolan M."/>
            <person name="Ohm R."/>
            <person name="Pangilinan J."/>
            <person name="Park H.-J."/>
            <person name="Ramirez L."/>
            <person name="Alfaro M."/>
            <person name="Sun H."/>
            <person name="Tritt A."/>
            <person name="Yoshinaga Y."/>
            <person name="Zwiers L.-H."/>
            <person name="Turgeon B."/>
            <person name="Goodwin S."/>
            <person name="Spatafora J."/>
            <person name="Crous P."/>
            <person name="Grigoriev I."/>
        </authorList>
    </citation>
    <scope>NUCLEOTIDE SEQUENCE</scope>
    <source>
        <strain evidence="2">CBS 116435</strain>
    </source>
</reference>
<organism evidence="2 3">
    <name type="scientific">Polychaeton citri CBS 116435</name>
    <dbReference type="NCBI Taxonomy" id="1314669"/>
    <lineage>
        <taxon>Eukaryota</taxon>
        <taxon>Fungi</taxon>
        <taxon>Dikarya</taxon>
        <taxon>Ascomycota</taxon>
        <taxon>Pezizomycotina</taxon>
        <taxon>Dothideomycetes</taxon>
        <taxon>Dothideomycetidae</taxon>
        <taxon>Capnodiales</taxon>
        <taxon>Capnodiaceae</taxon>
        <taxon>Polychaeton</taxon>
    </lineage>
</organism>
<dbReference type="AlphaFoldDB" id="A0A9P4Q152"/>
<evidence type="ECO:0000313" key="2">
    <source>
        <dbReference type="EMBL" id="KAF2717819.1"/>
    </source>
</evidence>
<feature type="coiled-coil region" evidence="1">
    <location>
        <begin position="26"/>
        <end position="60"/>
    </location>
</feature>
<keyword evidence="1" id="KW-0175">Coiled coil</keyword>
<sequence>HPALQDLPKIIEGGQKLEPLTDRTRLGKLEEESERLRRQIEDKEIRKRKAVKEWDRLQREAETAALRSELAENSVRKLTGEEESMAAF</sequence>
<accession>A0A9P4Q152</accession>
<evidence type="ECO:0000256" key="1">
    <source>
        <dbReference type="SAM" id="Coils"/>
    </source>
</evidence>
<keyword evidence="3" id="KW-1185">Reference proteome</keyword>
<dbReference type="OrthoDB" id="5424692at2759"/>
<dbReference type="Proteomes" id="UP000799441">
    <property type="component" value="Unassembled WGS sequence"/>
</dbReference>
<gene>
    <name evidence="2" type="ORF">K431DRAFT_232353</name>
</gene>
<comment type="caution">
    <text evidence="2">The sequence shown here is derived from an EMBL/GenBank/DDBJ whole genome shotgun (WGS) entry which is preliminary data.</text>
</comment>
<evidence type="ECO:0000313" key="3">
    <source>
        <dbReference type="Proteomes" id="UP000799441"/>
    </source>
</evidence>
<protein>
    <submittedName>
        <fullName evidence="2">Uncharacterized protein</fullName>
    </submittedName>
</protein>
<name>A0A9P4Q152_9PEZI</name>
<dbReference type="EMBL" id="MU003836">
    <property type="protein sequence ID" value="KAF2717819.1"/>
    <property type="molecule type" value="Genomic_DNA"/>
</dbReference>
<feature type="non-terminal residue" evidence="2">
    <location>
        <position position="1"/>
    </location>
</feature>
<proteinExistence type="predicted"/>